<dbReference type="Pfam" id="PF02417">
    <property type="entry name" value="Chromate_transp"/>
    <property type="match status" value="1"/>
</dbReference>
<reference evidence="8 9" key="1">
    <citation type="submission" date="2018-12" db="EMBL/GenBank/DDBJ databases">
        <authorList>
            <person name="Yu L."/>
        </authorList>
    </citation>
    <scope>NUCLEOTIDE SEQUENCE [LARGE SCALE GENOMIC DNA]</scope>
    <source>
        <strain evidence="8 9">S5H2222</strain>
    </source>
</reference>
<dbReference type="PANTHER" id="PTHR43663">
    <property type="entry name" value="CHROMATE TRANSPORT PROTEIN-RELATED"/>
    <property type="match status" value="1"/>
</dbReference>
<keyword evidence="9" id="KW-1185">Reference proteome</keyword>
<dbReference type="InterPro" id="IPR052518">
    <property type="entry name" value="CHR_Transporter"/>
</dbReference>
<dbReference type="OrthoDB" id="9027281at2"/>
<organism evidence="8 9">
    <name type="scientific">Lysinibacillus telephonicus</name>
    <dbReference type="NCBI Taxonomy" id="1714840"/>
    <lineage>
        <taxon>Bacteria</taxon>
        <taxon>Bacillati</taxon>
        <taxon>Bacillota</taxon>
        <taxon>Bacilli</taxon>
        <taxon>Bacillales</taxon>
        <taxon>Bacillaceae</taxon>
        <taxon>Lysinibacillus</taxon>
    </lineage>
</organism>
<dbReference type="InterPro" id="IPR003370">
    <property type="entry name" value="Chromate_transpt"/>
</dbReference>
<gene>
    <name evidence="8" type="ORF">EKG35_11940</name>
</gene>
<keyword evidence="5 7" id="KW-1133">Transmembrane helix</keyword>
<feature type="transmembrane region" description="Helical" evidence="7">
    <location>
        <begin position="76"/>
        <end position="98"/>
    </location>
</feature>
<dbReference type="Proteomes" id="UP000276349">
    <property type="component" value="Unassembled WGS sequence"/>
</dbReference>
<keyword evidence="3" id="KW-1003">Cell membrane</keyword>
<evidence type="ECO:0000256" key="1">
    <source>
        <dbReference type="ARBA" id="ARBA00004651"/>
    </source>
</evidence>
<protein>
    <submittedName>
        <fullName evidence="8">Chromate transporter</fullName>
    </submittedName>
</protein>
<comment type="subcellular location">
    <subcellularLocation>
        <location evidence="1">Cell membrane</location>
        <topology evidence="1">Multi-pass membrane protein</topology>
    </subcellularLocation>
</comment>
<comment type="caution">
    <text evidence="8">The sequence shown here is derived from an EMBL/GenBank/DDBJ whole genome shotgun (WGS) entry which is preliminary data.</text>
</comment>
<feature type="transmembrane region" description="Helical" evidence="7">
    <location>
        <begin position="110"/>
        <end position="127"/>
    </location>
</feature>
<accession>A0A431UQW5</accession>
<feature type="transmembrane region" description="Helical" evidence="7">
    <location>
        <begin position="158"/>
        <end position="174"/>
    </location>
</feature>
<dbReference type="GO" id="GO:0015109">
    <property type="term" value="F:chromate transmembrane transporter activity"/>
    <property type="evidence" value="ECO:0007669"/>
    <property type="project" value="InterPro"/>
</dbReference>
<name>A0A431UQW5_9BACI</name>
<evidence type="ECO:0000256" key="6">
    <source>
        <dbReference type="ARBA" id="ARBA00023136"/>
    </source>
</evidence>
<dbReference type="EMBL" id="RXNR01000031">
    <property type="protein sequence ID" value="RTQ92512.1"/>
    <property type="molecule type" value="Genomic_DNA"/>
</dbReference>
<evidence type="ECO:0000256" key="4">
    <source>
        <dbReference type="ARBA" id="ARBA00022692"/>
    </source>
</evidence>
<evidence type="ECO:0000313" key="9">
    <source>
        <dbReference type="Proteomes" id="UP000276349"/>
    </source>
</evidence>
<dbReference type="PANTHER" id="PTHR43663:SF1">
    <property type="entry name" value="CHROMATE TRANSPORTER"/>
    <property type="match status" value="1"/>
</dbReference>
<dbReference type="AlphaFoldDB" id="A0A431UQW5"/>
<comment type="similarity">
    <text evidence="2">Belongs to the chromate ion transporter (CHR) (TC 2.A.51) family.</text>
</comment>
<proteinExistence type="inferred from homology"/>
<keyword evidence="4 7" id="KW-0812">Transmembrane</keyword>
<sequence length="175" mass="18899">MIYLHIFLAFFYPGILGYGGGPSSIPLIEHEVVDKYGWMTTAEFSEVLALGNALPGPIATKMAGFIGYEVAGIPGAIIALFATVGPSLILMLILLNILFRYRNSPRVKRLSSFVLPAIAILLADMMFDFINTSYNAIGLIATVLIVVCSYIALEKIKIHPAFVIIAGLVVGGFFL</sequence>
<evidence type="ECO:0000313" key="8">
    <source>
        <dbReference type="EMBL" id="RTQ92512.1"/>
    </source>
</evidence>
<dbReference type="RefSeq" id="WP_126294694.1">
    <property type="nucleotide sequence ID" value="NZ_CP155468.1"/>
</dbReference>
<evidence type="ECO:0000256" key="3">
    <source>
        <dbReference type="ARBA" id="ARBA00022475"/>
    </source>
</evidence>
<dbReference type="GO" id="GO:0005886">
    <property type="term" value="C:plasma membrane"/>
    <property type="evidence" value="ECO:0007669"/>
    <property type="project" value="UniProtKB-SubCell"/>
</dbReference>
<evidence type="ECO:0000256" key="7">
    <source>
        <dbReference type="SAM" id="Phobius"/>
    </source>
</evidence>
<feature type="transmembrane region" description="Helical" evidence="7">
    <location>
        <begin position="133"/>
        <end position="153"/>
    </location>
</feature>
<keyword evidence="6 7" id="KW-0472">Membrane</keyword>
<evidence type="ECO:0000256" key="2">
    <source>
        <dbReference type="ARBA" id="ARBA00005262"/>
    </source>
</evidence>
<evidence type="ECO:0000256" key="5">
    <source>
        <dbReference type="ARBA" id="ARBA00022989"/>
    </source>
</evidence>